<dbReference type="EMBL" id="BMAW01048409">
    <property type="protein sequence ID" value="GFS65751.1"/>
    <property type="molecule type" value="Genomic_DNA"/>
</dbReference>
<comment type="caution">
    <text evidence="2">The sequence shown here is derived from an EMBL/GenBank/DDBJ whole genome shotgun (WGS) entry which is preliminary data.</text>
</comment>
<evidence type="ECO:0000313" key="2">
    <source>
        <dbReference type="EMBL" id="GFS65751.1"/>
    </source>
</evidence>
<dbReference type="Proteomes" id="UP000887013">
    <property type="component" value="Unassembled WGS sequence"/>
</dbReference>
<evidence type="ECO:0000313" key="3">
    <source>
        <dbReference type="Proteomes" id="UP000887013"/>
    </source>
</evidence>
<name>A0A8X6IY39_NEPPI</name>
<reference evidence="2" key="1">
    <citation type="submission" date="2020-08" db="EMBL/GenBank/DDBJ databases">
        <title>Multicomponent nature underlies the extraordinary mechanical properties of spider dragline silk.</title>
        <authorList>
            <person name="Kono N."/>
            <person name="Nakamura H."/>
            <person name="Mori M."/>
            <person name="Yoshida Y."/>
            <person name="Ohtoshi R."/>
            <person name="Malay A.D."/>
            <person name="Moran D.A.P."/>
            <person name="Tomita M."/>
            <person name="Numata K."/>
            <person name="Arakawa K."/>
        </authorList>
    </citation>
    <scope>NUCLEOTIDE SEQUENCE</scope>
</reference>
<organism evidence="2 3">
    <name type="scientific">Nephila pilipes</name>
    <name type="common">Giant wood spider</name>
    <name type="synonym">Nephila maculata</name>
    <dbReference type="NCBI Taxonomy" id="299642"/>
    <lineage>
        <taxon>Eukaryota</taxon>
        <taxon>Metazoa</taxon>
        <taxon>Ecdysozoa</taxon>
        <taxon>Arthropoda</taxon>
        <taxon>Chelicerata</taxon>
        <taxon>Arachnida</taxon>
        <taxon>Araneae</taxon>
        <taxon>Araneomorphae</taxon>
        <taxon>Entelegynae</taxon>
        <taxon>Araneoidea</taxon>
        <taxon>Nephilidae</taxon>
        <taxon>Nephila</taxon>
    </lineage>
</organism>
<gene>
    <name evidence="2" type="ORF">NPIL_662701</name>
</gene>
<evidence type="ECO:0000256" key="1">
    <source>
        <dbReference type="SAM" id="MobiDB-lite"/>
    </source>
</evidence>
<keyword evidence="3" id="KW-1185">Reference proteome</keyword>
<sequence length="163" mass="18558">MHKANSSKQSSSIHIPTRHNLLLNSASFYSTSEPHLRQHLFHCSEEALRKGTTRANPRNNSVNSTNNMLPISSKQPTTVAFQSRLFNLDSMWMRDTISLAEQPNSSFRVMYTRDSSEEIILHYSFLLRKNFSSKAKRVITGCLGTKNFLTLVTTGFTSICFEH</sequence>
<dbReference type="AlphaFoldDB" id="A0A8X6IY39"/>
<protein>
    <submittedName>
        <fullName evidence="2">Uncharacterized protein</fullName>
    </submittedName>
</protein>
<feature type="compositionally biased region" description="Low complexity" evidence="1">
    <location>
        <begin position="56"/>
        <end position="67"/>
    </location>
</feature>
<accession>A0A8X6IY39</accession>
<feature type="region of interest" description="Disordered" evidence="1">
    <location>
        <begin position="50"/>
        <end position="73"/>
    </location>
</feature>
<proteinExistence type="predicted"/>